<organism evidence="2 3">
    <name type="scientific">Pyrodictium occultum</name>
    <dbReference type="NCBI Taxonomy" id="2309"/>
    <lineage>
        <taxon>Archaea</taxon>
        <taxon>Thermoproteota</taxon>
        <taxon>Thermoprotei</taxon>
        <taxon>Desulfurococcales</taxon>
        <taxon>Pyrodictiaceae</taxon>
        <taxon>Pyrodictium</taxon>
    </lineage>
</organism>
<evidence type="ECO:0000313" key="3">
    <source>
        <dbReference type="Proteomes" id="UP000053352"/>
    </source>
</evidence>
<proteinExistence type="predicted"/>
<name>A0A0V8RRQ4_PYROC</name>
<comment type="caution">
    <text evidence="2">The sequence shown here is derived from an EMBL/GenBank/DDBJ whole genome shotgun (WGS) entry which is preliminary data.</text>
</comment>
<reference evidence="2 3" key="1">
    <citation type="submission" date="2015-11" db="EMBL/GenBank/DDBJ databases">
        <title>Genome sequence of Pyrodictium occultum PL-19, a marine hyperthermophilic archaeon isolated from Volcano, Italy.</title>
        <authorList>
            <person name="Utturkar S."/>
            <person name="Huber H."/>
            <person name="Leptihn S."/>
            <person name="Brown S."/>
            <person name="Stetter K.O."/>
            <person name="Podar M."/>
        </authorList>
    </citation>
    <scope>NUCLEOTIDE SEQUENCE [LARGE SCALE GENOMIC DNA]</scope>
    <source>
        <strain evidence="2 3">PL-19</strain>
    </source>
</reference>
<gene>
    <name evidence="2" type="ORF">CF15_08420</name>
</gene>
<dbReference type="Proteomes" id="UP000053352">
    <property type="component" value="Unassembled WGS sequence"/>
</dbReference>
<keyword evidence="3" id="KW-1185">Reference proteome</keyword>
<sequence length="179" mass="18792">MAALLAGVFIVVLTLELIAMFSPALLGLVGSRRHRYSVTVYAPAGMEQQAALLARQVAARLGVKDYRVEPVAANSSSGLMSVVLYDKGEPVLVLFTSSVEGISSLVYQLASQLLPRVEQNATLRNATLLYAGSAGIFLLPKNATFVDQFVRSIISSHASTESSTSSNTTSTAANATAPG</sequence>
<dbReference type="EMBL" id="LNTB01000002">
    <property type="protein sequence ID" value="KSW10789.1"/>
    <property type="molecule type" value="Genomic_DNA"/>
</dbReference>
<dbReference type="AlphaFoldDB" id="A0A0V8RRQ4"/>
<evidence type="ECO:0000256" key="1">
    <source>
        <dbReference type="SAM" id="MobiDB-lite"/>
    </source>
</evidence>
<protein>
    <submittedName>
        <fullName evidence="2">Uncharacterized protein</fullName>
    </submittedName>
</protein>
<feature type="region of interest" description="Disordered" evidence="1">
    <location>
        <begin position="160"/>
        <end position="179"/>
    </location>
</feature>
<accession>A0A0V8RRQ4</accession>
<evidence type="ECO:0000313" key="2">
    <source>
        <dbReference type="EMBL" id="KSW10789.1"/>
    </source>
</evidence>